<keyword evidence="10" id="KW-1185">Reference proteome</keyword>
<evidence type="ECO:0000256" key="1">
    <source>
        <dbReference type="ARBA" id="ARBA00004477"/>
    </source>
</evidence>
<keyword evidence="5 8" id="KW-1133">Transmembrane helix</keyword>
<dbReference type="PANTHER" id="PTHR23129:SF0">
    <property type="entry name" value="ACYL-COENZYME A DIPHOSPHATASE FITM2"/>
    <property type="match status" value="1"/>
</dbReference>
<evidence type="ECO:0000256" key="5">
    <source>
        <dbReference type="ARBA" id="ARBA00022989"/>
    </source>
</evidence>
<dbReference type="GO" id="GO:0008654">
    <property type="term" value="P:phospholipid biosynthetic process"/>
    <property type="evidence" value="ECO:0007669"/>
    <property type="project" value="TreeGrafter"/>
</dbReference>
<dbReference type="GO" id="GO:0019915">
    <property type="term" value="P:lipid storage"/>
    <property type="evidence" value="ECO:0007669"/>
    <property type="project" value="InterPro"/>
</dbReference>
<feature type="transmembrane region" description="Helical" evidence="8">
    <location>
        <begin position="216"/>
        <end position="237"/>
    </location>
</feature>
<comment type="subcellular location">
    <subcellularLocation>
        <location evidence="1">Endoplasmic reticulum membrane</location>
        <topology evidence="1">Multi-pass membrane protein</topology>
    </subcellularLocation>
</comment>
<evidence type="ECO:0000313" key="9">
    <source>
        <dbReference type="EMBL" id="PFH50885.1"/>
    </source>
</evidence>
<evidence type="ECO:0000256" key="3">
    <source>
        <dbReference type="ARBA" id="ARBA00022801"/>
    </source>
</evidence>
<keyword evidence="6" id="KW-0443">Lipid metabolism</keyword>
<name>A0A2A9NIR5_9AGAR</name>
<evidence type="ECO:0000313" key="10">
    <source>
        <dbReference type="Proteomes" id="UP000242287"/>
    </source>
</evidence>
<dbReference type="PANTHER" id="PTHR23129">
    <property type="entry name" value="ACYL-COENZYME A DIPHOSPHATASE FITM2"/>
    <property type="match status" value="1"/>
</dbReference>
<reference evidence="9 10" key="1">
    <citation type="submission" date="2014-02" db="EMBL/GenBank/DDBJ databases">
        <title>Transposable element dynamics among asymbiotic and ectomycorrhizal Amanita fungi.</title>
        <authorList>
            <consortium name="DOE Joint Genome Institute"/>
            <person name="Hess J."/>
            <person name="Skrede I."/>
            <person name="Wolfe B."/>
            <person name="LaButti K."/>
            <person name="Ohm R.A."/>
            <person name="Grigoriev I.V."/>
            <person name="Pringle A."/>
        </authorList>
    </citation>
    <scope>NUCLEOTIDE SEQUENCE [LARGE SCALE GENOMIC DNA]</scope>
    <source>
        <strain evidence="9 10">SKay4041</strain>
    </source>
</reference>
<dbReference type="EMBL" id="KZ301995">
    <property type="protein sequence ID" value="PFH50885.1"/>
    <property type="molecule type" value="Genomic_DNA"/>
</dbReference>
<evidence type="ECO:0000256" key="4">
    <source>
        <dbReference type="ARBA" id="ARBA00022824"/>
    </source>
</evidence>
<evidence type="ECO:0000256" key="2">
    <source>
        <dbReference type="ARBA" id="ARBA00022692"/>
    </source>
</evidence>
<protein>
    <recommendedName>
        <fullName evidence="11">FIT family protein scs3</fullName>
    </recommendedName>
</protein>
<feature type="transmembrane region" description="Helical" evidence="8">
    <location>
        <begin position="90"/>
        <end position="108"/>
    </location>
</feature>
<dbReference type="Pfam" id="PF10261">
    <property type="entry name" value="FIT"/>
    <property type="match status" value="2"/>
</dbReference>
<dbReference type="AlphaFoldDB" id="A0A2A9NIR5"/>
<dbReference type="GO" id="GO:0005789">
    <property type="term" value="C:endoplasmic reticulum membrane"/>
    <property type="evidence" value="ECO:0007669"/>
    <property type="project" value="UniProtKB-SubCell"/>
</dbReference>
<dbReference type="InterPro" id="IPR019388">
    <property type="entry name" value="FIT"/>
</dbReference>
<evidence type="ECO:0000256" key="7">
    <source>
        <dbReference type="ARBA" id="ARBA00023136"/>
    </source>
</evidence>
<feature type="transmembrane region" description="Helical" evidence="8">
    <location>
        <begin position="243"/>
        <end position="261"/>
    </location>
</feature>
<evidence type="ECO:0000256" key="8">
    <source>
        <dbReference type="SAM" id="Phobius"/>
    </source>
</evidence>
<evidence type="ECO:0008006" key="11">
    <source>
        <dbReference type="Google" id="ProtNLM"/>
    </source>
</evidence>
<feature type="transmembrane region" description="Helical" evidence="8">
    <location>
        <begin position="177"/>
        <end position="195"/>
    </location>
</feature>
<keyword evidence="3" id="KW-0378">Hydrolase</keyword>
<proteinExistence type="predicted"/>
<organism evidence="9 10">
    <name type="scientific">Amanita thiersii Skay4041</name>
    <dbReference type="NCBI Taxonomy" id="703135"/>
    <lineage>
        <taxon>Eukaryota</taxon>
        <taxon>Fungi</taxon>
        <taxon>Dikarya</taxon>
        <taxon>Basidiomycota</taxon>
        <taxon>Agaricomycotina</taxon>
        <taxon>Agaricomycetes</taxon>
        <taxon>Agaricomycetidae</taxon>
        <taxon>Agaricales</taxon>
        <taxon>Pluteineae</taxon>
        <taxon>Amanitaceae</taxon>
        <taxon>Amanita</taxon>
    </lineage>
</organism>
<feature type="transmembrane region" description="Helical" evidence="8">
    <location>
        <begin position="61"/>
        <end position="78"/>
    </location>
</feature>
<gene>
    <name evidence="9" type="ORF">AMATHDRAFT_143984</name>
</gene>
<accession>A0A2A9NIR5</accession>
<dbReference type="OrthoDB" id="5579088at2759"/>
<keyword evidence="2 8" id="KW-0812">Transmembrane</keyword>
<dbReference type="Proteomes" id="UP000242287">
    <property type="component" value="Unassembled WGS sequence"/>
</dbReference>
<dbReference type="GO" id="GO:0034389">
    <property type="term" value="P:lipid droplet organization"/>
    <property type="evidence" value="ECO:0007669"/>
    <property type="project" value="TreeGrafter"/>
</dbReference>
<keyword evidence="4" id="KW-0256">Endoplasmic reticulum</keyword>
<dbReference type="STRING" id="703135.A0A2A9NIR5"/>
<dbReference type="GO" id="GO:0010945">
    <property type="term" value="F:coenzyme A diphosphatase activity"/>
    <property type="evidence" value="ECO:0007669"/>
    <property type="project" value="InterPro"/>
</dbReference>
<evidence type="ECO:0000256" key="6">
    <source>
        <dbReference type="ARBA" id="ARBA00023098"/>
    </source>
</evidence>
<sequence length="273" mass="30722">MPDARRTALLALTTVVAFGTGYSVLYKTYLDTSNPLLAHLPHPLGQAHYFASKQNPLNVHFIKKAWGWTSGVFLLSWLTSPPSIRTKERLAQWLLATASWLVFTSWFFGPSLIERIIVASGGECVIRIPGADHVVVPHELCYTKTTVTSASSSFAPQVQHMPPEWAVMPRLFRGHDVSGHIFLLTMSILFLVDQLRPSLHIRREGQWSPLHHIAVTANYLLIAIWFLATYTTSIYFHSPMEKASGFVLGILCFTITQLPFIKIRLSKQKSHTN</sequence>
<keyword evidence="7 8" id="KW-0472">Membrane</keyword>